<dbReference type="RefSeq" id="WP_188384271.1">
    <property type="nucleotide sequence ID" value="NZ_BMEY01000007.1"/>
</dbReference>
<organism evidence="1 2">
    <name type="scientific">Ornithinibacillus halotolerans</name>
    <dbReference type="NCBI Taxonomy" id="1274357"/>
    <lineage>
        <taxon>Bacteria</taxon>
        <taxon>Bacillati</taxon>
        <taxon>Bacillota</taxon>
        <taxon>Bacilli</taxon>
        <taxon>Bacillales</taxon>
        <taxon>Bacillaceae</taxon>
        <taxon>Ornithinibacillus</taxon>
    </lineage>
</organism>
<dbReference type="Pfam" id="PF12227">
    <property type="entry name" value="DUF3603"/>
    <property type="match status" value="1"/>
</dbReference>
<proteinExistence type="predicted"/>
<dbReference type="Proteomes" id="UP000613512">
    <property type="component" value="Unassembled WGS sequence"/>
</dbReference>
<reference evidence="1" key="1">
    <citation type="journal article" date="2014" name="Int. J. Syst. Evol. Microbiol.">
        <title>Complete genome sequence of Corynebacterium casei LMG S-19264T (=DSM 44701T), isolated from a smear-ripened cheese.</title>
        <authorList>
            <consortium name="US DOE Joint Genome Institute (JGI-PGF)"/>
            <person name="Walter F."/>
            <person name="Albersmeier A."/>
            <person name="Kalinowski J."/>
            <person name="Ruckert C."/>
        </authorList>
    </citation>
    <scope>NUCLEOTIDE SEQUENCE</scope>
    <source>
        <strain evidence="1">CGMCC 1.12408</strain>
    </source>
</reference>
<protein>
    <submittedName>
        <fullName evidence="1">UPF0736 protein</fullName>
    </submittedName>
</protein>
<comment type="caution">
    <text evidence="1">The sequence shown here is derived from an EMBL/GenBank/DDBJ whole genome shotgun (WGS) entry which is preliminary data.</text>
</comment>
<name>A0A916RXC4_9BACI</name>
<sequence length="257" mass="30980">MLYLHDVWVNWFEGEENGYNVCYFHEWRKDDGIELLDQVPLIYITESLYQYIENDMHDLPQGLLDAIYKRAYTRKGQERSVVDYACIVTDGNDILAFDTIGYRIPIRKSRLIPRQEQLVYEMIQKAKPQHFGFDDSNYVKEYHMLSMSPEFVFGLTRRERQLKQLLMMGLDQLRTTNNIEELRYWLTEWNPKKYPDIRYMDEEEVWQALYDGVKYGWSFAHEELCEKLIKGQPFLEKMWELENNYAEGTSKQKSKNQ</sequence>
<gene>
    <name evidence="1" type="ORF">GCM10008025_17110</name>
</gene>
<keyword evidence="2" id="KW-1185">Reference proteome</keyword>
<reference evidence="1" key="2">
    <citation type="submission" date="2020-09" db="EMBL/GenBank/DDBJ databases">
        <authorList>
            <person name="Sun Q."/>
            <person name="Zhou Y."/>
        </authorList>
    </citation>
    <scope>NUCLEOTIDE SEQUENCE</scope>
    <source>
        <strain evidence="1">CGMCC 1.12408</strain>
    </source>
</reference>
<evidence type="ECO:0000313" key="2">
    <source>
        <dbReference type="Proteomes" id="UP000613512"/>
    </source>
</evidence>
<dbReference type="EMBL" id="BMEY01000007">
    <property type="protein sequence ID" value="GGA73959.1"/>
    <property type="molecule type" value="Genomic_DNA"/>
</dbReference>
<dbReference type="InterPro" id="IPR020909">
    <property type="entry name" value="UPF0736"/>
</dbReference>
<accession>A0A916RXC4</accession>
<evidence type="ECO:0000313" key="1">
    <source>
        <dbReference type="EMBL" id="GGA73959.1"/>
    </source>
</evidence>
<dbReference type="AlphaFoldDB" id="A0A916RXC4"/>